<keyword evidence="3" id="KW-1185">Reference proteome</keyword>
<evidence type="ECO:0000313" key="3">
    <source>
        <dbReference type="Proteomes" id="UP001152747"/>
    </source>
</evidence>
<feature type="transmembrane region" description="Helical" evidence="1">
    <location>
        <begin position="74"/>
        <end position="94"/>
    </location>
</feature>
<accession>A0A9P1IXE5</accession>
<gene>
    <name evidence="2" type="ORF">CAMP_LOCUS14631</name>
</gene>
<evidence type="ECO:0000256" key="1">
    <source>
        <dbReference type="SAM" id="Phobius"/>
    </source>
</evidence>
<dbReference type="EMBL" id="CANHGI010000005">
    <property type="protein sequence ID" value="CAI5451994.1"/>
    <property type="molecule type" value="Genomic_DNA"/>
</dbReference>
<comment type="caution">
    <text evidence="2">The sequence shown here is derived from an EMBL/GenBank/DDBJ whole genome shotgun (WGS) entry which is preliminary data.</text>
</comment>
<proteinExistence type="predicted"/>
<keyword evidence="1" id="KW-0812">Transmembrane</keyword>
<feature type="transmembrane region" description="Helical" evidence="1">
    <location>
        <begin position="115"/>
        <end position="134"/>
    </location>
</feature>
<dbReference type="OrthoDB" id="5814248at2759"/>
<reference evidence="2" key="1">
    <citation type="submission" date="2022-11" db="EMBL/GenBank/DDBJ databases">
        <authorList>
            <person name="Kikuchi T."/>
        </authorList>
    </citation>
    <scope>NUCLEOTIDE SEQUENCE</scope>
    <source>
        <strain evidence="2">PS1010</strain>
    </source>
</reference>
<dbReference type="Proteomes" id="UP001152747">
    <property type="component" value="Unassembled WGS sequence"/>
</dbReference>
<feature type="transmembrane region" description="Helical" evidence="1">
    <location>
        <begin position="6"/>
        <end position="28"/>
    </location>
</feature>
<evidence type="ECO:0000313" key="2">
    <source>
        <dbReference type="EMBL" id="CAI5451994.1"/>
    </source>
</evidence>
<keyword evidence="1" id="KW-1133">Transmembrane helix</keyword>
<sequence length="188" mass="21053">MSFCLTNIFVPLTAFISLVILFDSAYWVANRSIESNSIIDELPEREMILTSIAILSLIGIVSCRKPLLAFTFSLMIYSSCVTLFHCFHVFHILIKNGIDVCQINEFKQFSCSVNNSIIAGITALSYIFTTIAAMSCYDRLTTVTLSLSERRALATQRAQPLLISAHPIISPPQHFNATTHNHERDSFV</sequence>
<name>A0A9P1IXE5_9PELO</name>
<protein>
    <submittedName>
        <fullName evidence="2">Uncharacterized protein</fullName>
    </submittedName>
</protein>
<dbReference type="AlphaFoldDB" id="A0A9P1IXE5"/>
<keyword evidence="1" id="KW-0472">Membrane</keyword>
<organism evidence="2 3">
    <name type="scientific">Caenorhabditis angaria</name>
    <dbReference type="NCBI Taxonomy" id="860376"/>
    <lineage>
        <taxon>Eukaryota</taxon>
        <taxon>Metazoa</taxon>
        <taxon>Ecdysozoa</taxon>
        <taxon>Nematoda</taxon>
        <taxon>Chromadorea</taxon>
        <taxon>Rhabditida</taxon>
        <taxon>Rhabditina</taxon>
        <taxon>Rhabditomorpha</taxon>
        <taxon>Rhabditoidea</taxon>
        <taxon>Rhabditidae</taxon>
        <taxon>Peloderinae</taxon>
        <taxon>Caenorhabditis</taxon>
    </lineage>
</organism>